<organism evidence="2 3">
    <name type="scientific">Lasius niger</name>
    <name type="common">Black garden ant</name>
    <dbReference type="NCBI Taxonomy" id="67767"/>
    <lineage>
        <taxon>Eukaryota</taxon>
        <taxon>Metazoa</taxon>
        <taxon>Ecdysozoa</taxon>
        <taxon>Arthropoda</taxon>
        <taxon>Hexapoda</taxon>
        <taxon>Insecta</taxon>
        <taxon>Pterygota</taxon>
        <taxon>Neoptera</taxon>
        <taxon>Endopterygota</taxon>
        <taxon>Hymenoptera</taxon>
        <taxon>Apocrita</taxon>
        <taxon>Aculeata</taxon>
        <taxon>Formicoidea</taxon>
        <taxon>Formicidae</taxon>
        <taxon>Formicinae</taxon>
        <taxon>Lasius</taxon>
        <taxon>Lasius</taxon>
    </lineage>
</organism>
<sequence>MVVGDDGGGDDDGDGGGGGDGGGRLRGEWRCRERRLCLPLVISWYLLPVEASSSYDAVHLPHEKPSLARRQLDGAASPMQ</sequence>
<evidence type="ECO:0000256" key="1">
    <source>
        <dbReference type="SAM" id="MobiDB-lite"/>
    </source>
</evidence>
<accession>A0A0J7L8V9</accession>
<proteinExistence type="predicted"/>
<name>A0A0J7L8V9_LASNI</name>
<evidence type="ECO:0000313" key="2">
    <source>
        <dbReference type="EMBL" id="KMR04611.1"/>
    </source>
</evidence>
<protein>
    <submittedName>
        <fullName evidence="2">Uncharacterized protein</fullName>
    </submittedName>
</protein>
<dbReference type="AlphaFoldDB" id="A0A0J7L8V9"/>
<dbReference type="PaxDb" id="67767-A0A0J7L8V9"/>
<keyword evidence="3" id="KW-1185">Reference proteome</keyword>
<reference evidence="2 3" key="1">
    <citation type="submission" date="2015-04" db="EMBL/GenBank/DDBJ databases">
        <title>Lasius niger genome sequencing.</title>
        <authorList>
            <person name="Konorov E.A."/>
            <person name="Nikitin M.A."/>
            <person name="Kirill M.V."/>
            <person name="Chang P."/>
        </authorList>
    </citation>
    <scope>NUCLEOTIDE SEQUENCE [LARGE SCALE GENOMIC DNA]</scope>
    <source>
        <tissue evidence="2">Whole</tissue>
    </source>
</reference>
<evidence type="ECO:0000313" key="3">
    <source>
        <dbReference type="Proteomes" id="UP000036403"/>
    </source>
</evidence>
<dbReference type="Proteomes" id="UP000036403">
    <property type="component" value="Unassembled WGS sequence"/>
</dbReference>
<gene>
    <name evidence="2" type="ORF">RF55_593</name>
</gene>
<comment type="caution">
    <text evidence="2">The sequence shown here is derived from an EMBL/GenBank/DDBJ whole genome shotgun (WGS) entry which is preliminary data.</text>
</comment>
<dbReference type="EMBL" id="LBMM01000175">
    <property type="protein sequence ID" value="KMR04611.1"/>
    <property type="molecule type" value="Genomic_DNA"/>
</dbReference>
<feature type="region of interest" description="Disordered" evidence="1">
    <location>
        <begin position="1"/>
        <end position="26"/>
    </location>
</feature>